<gene>
    <name evidence="1" type="ORF">NBRC116598_26170</name>
</gene>
<dbReference type="Proteomes" id="UP001441944">
    <property type="component" value="Unassembled WGS sequence"/>
</dbReference>
<evidence type="ECO:0000313" key="2">
    <source>
        <dbReference type="Proteomes" id="UP001441944"/>
    </source>
</evidence>
<accession>A0ABQ0AMR8</accession>
<evidence type="ECO:0000313" key="1">
    <source>
        <dbReference type="EMBL" id="GAA6197173.1"/>
    </source>
</evidence>
<keyword evidence="2" id="KW-1185">Reference proteome</keyword>
<reference evidence="1 2" key="1">
    <citation type="submission" date="2024-04" db="EMBL/GenBank/DDBJ databases">
        <title>Draft genome sequence of Pseudophaeobacter arcticus NBRC 116598.</title>
        <authorList>
            <person name="Miyakawa T."/>
            <person name="Kusuya Y."/>
            <person name="Miura T."/>
        </authorList>
    </citation>
    <scope>NUCLEOTIDE SEQUENCE [LARGE SCALE GENOMIC DNA]</scope>
    <source>
        <strain evidence="1 2">SU-CL00105</strain>
    </source>
</reference>
<sequence>MDFDGAFMINNLIVHLGDTKTGSTALQSVLRSGEYITPNGQTVFYPGKKLNHNNLPISLARNKTAEYQNRVFSRVSQQLKESDADYACDISGVISRS</sequence>
<proteinExistence type="predicted"/>
<comment type="caution">
    <text evidence="1">The sequence shown here is derived from an EMBL/GenBank/DDBJ whole genome shotgun (WGS) entry which is preliminary data.</text>
</comment>
<protein>
    <submittedName>
        <fullName evidence="1">Uncharacterized protein</fullName>
    </submittedName>
</protein>
<organism evidence="1 2">
    <name type="scientific">Pseudophaeobacter arcticus</name>
    <dbReference type="NCBI Taxonomy" id="385492"/>
    <lineage>
        <taxon>Bacteria</taxon>
        <taxon>Pseudomonadati</taxon>
        <taxon>Pseudomonadota</taxon>
        <taxon>Alphaproteobacteria</taxon>
        <taxon>Rhodobacterales</taxon>
        <taxon>Paracoccaceae</taxon>
        <taxon>Pseudophaeobacter</taxon>
    </lineage>
</organism>
<dbReference type="EMBL" id="BAABWU010000009">
    <property type="protein sequence ID" value="GAA6197173.1"/>
    <property type="molecule type" value="Genomic_DNA"/>
</dbReference>
<name>A0ABQ0AMR8_9RHOB</name>